<dbReference type="InterPro" id="IPR011659">
    <property type="entry name" value="WD40"/>
</dbReference>
<evidence type="ECO:0000259" key="1">
    <source>
        <dbReference type="Pfam" id="PF00326"/>
    </source>
</evidence>
<keyword evidence="3" id="KW-1185">Reference proteome</keyword>
<dbReference type="Pfam" id="PF00326">
    <property type="entry name" value="Peptidase_S9"/>
    <property type="match status" value="1"/>
</dbReference>
<dbReference type="Pfam" id="PF07676">
    <property type="entry name" value="PD40"/>
    <property type="match status" value="1"/>
</dbReference>
<dbReference type="InterPro" id="IPR011042">
    <property type="entry name" value="6-blade_b-propeller_TolB-like"/>
</dbReference>
<protein>
    <submittedName>
        <fullName evidence="2">S9 family peptidase</fullName>
    </submittedName>
</protein>
<dbReference type="PANTHER" id="PTHR43056:SF5">
    <property type="entry name" value="PEPTIDASE S9 PROLYL OLIGOPEPTIDASE CATALYTIC DOMAIN-CONTAINING PROTEIN"/>
    <property type="match status" value="1"/>
</dbReference>
<name>A0A926URJ6_9CYAN</name>
<reference evidence="2" key="2">
    <citation type="submission" date="2020-08" db="EMBL/GenBank/DDBJ databases">
        <authorList>
            <person name="Chen M."/>
            <person name="Teng W."/>
            <person name="Zhao L."/>
            <person name="Hu C."/>
            <person name="Zhou Y."/>
            <person name="Han B."/>
            <person name="Song L."/>
            <person name="Shu W."/>
        </authorList>
    </citation>
    <scope>NUCLEOTIDE SEQUENCE</scope>
    <source>
        <strain evidence="2">FACHB-1277</strain>
    </source>
</reference>
<comment type="caution">
    <text evidence="2">The sequence shown here is derived from an EMBL/GenBank/DDBJ whole genome shotgun (WGS) entry which is preliminary data.</text>
</comment>
<dbReference type="AlphaFoldDB" id="A0A926URJ6"/>
<evidence type="ECO:0000313" key="2">
    <source>
        <dbReference type="EMBL" id="MBD2148720.1"/>
    </source>
</evidence>
<dbReference type="InterPro" id="IPR029058">
    <property type="entry name" value="AB_hydrolase_fold"/>
</dbReference>
<dbReference type="Gene3D" id="2.120.10.30">
    <property type="entry name" value="TolB, C-terminal domain"/>
    <property type="match status" value="1"/>
</dbReference>
<feature type="domain" description="Peptidase S9 prolyl oligopeptidase catalytic" evidence="1">
    <location>
        <begin position="429"/>
        <end position="636"/>
    </location>
</feature>
<gene>
    <name evidence="2" type="ORF">H6F44_01045</name>
</gene>
<dbReference type="SUPFAM" id="SSF69322">
    <property type="entry name" value="Tricorn protease domain 2"/>
    <property type="match status" value="1"/>
</dbReference>
<dbReference type="GO" id="GO:0006508">
    <property type="term" value="P:proteolysis"/>
    <property type="evidence" value="ECO:0007669"/>
    <property type="project" value="InterPro"/>
</dbReference>
<dbReference type="InterPro" id="IPR001375">
    <property type="entry name" value="Peptidase_S9_cat"/>
</dbReference>
<sequence>MNTAPYGSWKSPISSDLIVSSSIRLGAIALDDGKVYWNEGRPTEGGRNVIMGYDDRSYIEITPKDKNVRSQVHEYGGGEYLIEDGRLYFSNFSDRGIYRQVGDNAPQRLTPENNCRYADFAWSRNYGRLICICEDHTYANSEGGEPTNSLVAISTTNGEDIQVLAAGADFYASPRLSPQGDRLAWLSWQHPNMPWDGTELWVGDLLETGSGILTIENPQLVAGGFAESIFQPEWSPDGKLYFVSDRTGWWNLYAVDLNELSNIQPLCNMAAEFGMPQWVFGMSTYGFAGDGKVICSYSQNGKSYLAKLDPQNLDRGLQIIDVPFTSISGLKCQGDHCAFHGGASTEASAIVLLDLTNGTWQKVRVASDLQIDPAYISAAQAIEFPTENGLTAYGLFYAPKNADFQGETHAKPPLLVKSHGGPTAATSSSLSLGIQYWTSRGFAVLDVNYGGSTGYGRAYRDRLKGKWGIVDVDDCANGAKFLVTQGLVDGDRLAISGGSAGGYTTLCALTFRDDFKAGASHYGICDLEALAKDTHKFESRYLDSLIGKYPEEKEIYIQRSPIHFTEKLSCAIAFFQGLEDRVVPPNQAEMMVEALQKKGLPVLYVPFEGEQHGFRKSENIKKALDSEFEFYAQIFQFTPADVLQ</sequence>
<dbReference type="Proteomes" id="UP000631421">
    <property type="component" value="Unassembled WGS sequence"/>
</dbReference>
<dbReference type="GO" id="GO:0008236">
    <property type="term" value="F:serine-type peptidase activity"/>
    <property type="evidence" value="ECO:0007669"/>
    <property type="project" value="InterPro"/>
</dbReference>
<proteinExistence type="predicted"/>
<organism evidence="2 3">
    <name type="scientific">Pseudanabaena cinerea FACHB-1277</name>
    <dbReference type="NCBI Taxonomy" id="2949581"/>
    <lineage>
        <taxon>Bacteria</taxon>
        <taxon>Bacillati</taxon>
        <taxon>Cyanobacteriota</taxon>
        <taxon>Cyanophyceae</taxon>
        <taxon>Pseudanabaenales</taxon>
        <taxon>Pseudanabaenaceae</taxon>
        <taxon>Pseudanabaena</taxon>
        <taxon>Pseudanabaena cinerea</taxon>
    </lineage>
</organism>
<dbReference type="Gene3D" id="3.40.50.1820">
    <property type="entry name" value="alpha/beta hydrolase"/>
    <property type="match status" value="1"/>
</dbReference>
<dbReference type="InterPro" id="IPR050585">
    <property type="entry name" value="Xaa-Pro_dipeptidyl-ppase/CocE"/>
</dbReference>
<reference evidence="2" key="1">
    <citation type="journal article" date="2015" name="ISME J.">
        <title>Draft Genome Sequence of Streptomyces incarnatus NRRL8089, which Produces the Nucleoside Antibiotic Sinefungin.</title>
        <authorList>
            <person name="Oshima K."/>
            <person name="Hattori M."/>
            <person name="Shimizu H."/>
            <person name="Fukuda K."/>
            <person name="Nemoto M."/>
            <person name="Inagaki K."/>
            <person name="Tamura T."/>
        </authorList>
    </citation>
    <scope>NUCLEOTIDE SEQUENCE</scope>
    <source>
        <strain evidence="2">FACHB-1277</strain>
    </source>
</reference>
<accession>A0A926URJ6</accession>
<dbReference type="SUPFAM" id="SSF53474">
    <property type="entry name" value="alpha/beta-Hydrolases"/>
    <property type="match status" value="1"/>
</dbReference>
<evidence type="ECO:0000313" key="3">
    <source>
        <dbReference type="Proteomes" id="UP000631421"/>
    </source>
</evidence>
<dbReference type="PANTHER" id="PTHR43056">
    <property type="entry name" value="PEPTIDASE S9 PROLYL OLIGOPEPTIDASE"/>
    <property type="match status" value="1"/>
</dbReference>
<dbReference type="EMBL" id="JACJPY010000002">
    <property type="protein sequence ID" value="MBD2148720.1"/>
    <property type="molecule type" value="Genomic_DNA"/>
</dbReference>
<dbReference type="RefSeq" id="WP_190349062.1">
    <property type="nucleotide sequence ID" value="NZ_JACJPY010000002.1"/>
</dbReference>